<dbReference type="GO" id="GO:0016301">
    <property type="term" value="F:kinase activity"/>
    <property type="evidence" value="ECO:0007669"/>
    <property type="project" value="UniProtKB-KW"/>
</dbReference>
<evidence type="ECO:0000256" key="1">
    <source>
        <dbReference type="ARBA" id="ARBA00022679"/>
    </source>
</evidence>
<keyword evidence="3" id="KW-0805">Transcription regulation</keyword>
<evidence type="ECO:0000256" key="5">
    <source>
        <dbReference type="SAM" id="MobiDB-lite"/>
    </source>
</evidence>
<dbReference type="SMART" id="SM01012">
    <property type="entry name" value="ANTAR"/>
    <property type="match status" value="1"/>
</dbReference>
<keyword evidence="2" id="KW-0418">Kinase</keyword>
<name>A0A1H4RGB7_9NOCA</name>
<dbReference type="SUPFAM" id="SSF52172">
    <property type="entry name" value="CheY-like"/>
    <property type="match status" value="1"/>
</dbReference>
<gene>
    <name evidence="7" type="ORF">SAMN04490239_3620</name>
</gene>
<dbReference type="Gene3D" id="1.10.10.10">
    <property type="entry name" value="Winged helix-like DNA-binding domain superfamily/Winged helix DNA-binding domain"/>
    <property type="match status" value="1"/>
</dbReference>
<dbReference type="InterPro" id="IPR003018">
    <property type="entry name" value="GAF"/>
</dbReference>
<dbReference type="InterPro" id="IPR011006">
    <property type="entry name" value="CheY-like_superfamily"/>
</dbReference>
<protein>
    <submittedName>
        <fullName evidence="7">GAF domain-containing protein</fullName>
    </submittedName>
</protein>
<keyword evidence="1" id="KW-0808">Transferase</keyword>
<proteinExistence type="predicted"/>
<sequence>MASSTGCAPRSNRSRDLRAEHANIQGTPEVITKSARDVVPGAEDAGITLVTRGRSFQSRATTSELPKNIDDLQHRLGDGLCVQAIWNHETVLVTDMTTEQRWPRFAPEAAGIGVRSMLAFQLYTTEHTMGALNLHSSRANAFDDDSVSIGGTLATHVAIALIASLREEQFRDALASRDLIGQAKGMLMQRYSIDADEAFAILTRRSQHSNMPLNEVALNIVEHGPDPAK</sequence>
<organism evidence="7 8">
    <name type="scientific">Rhodococcus koreensis</name>
    <dbReference type="NCBI Taxonomy" id="99653"/>
    <lineage>
        <taxon>Bacteria</taxon>
        <taxon>Bacillati</taxon>
        <taxon>Actinomycetota</taxon>
        <taxon>Actinomycetes</taxon>
        <taxon>Mycobacteriales</taxon>
        <taxon>Nocardiaceae</taxon>
        <taxon>Rhodococcus</taxon>
    </lineage>
</organism>
<evidence type="ECO:0000313" key="8">
    <source>
        <dbReference type="Proteomes" id="UP000183561"/>
    </source>
</evidence>
<dbReference type="AlphaFoldDB" id="A0A1H4RGB7"/>
<evidence type="ECO:0000256" key="4">
    <source>
        <dbReference type="ARBA" id="ARBA00023163"/>
    </source>
</evidence>
<dbReference type="PIRSF" id="PIRSF036625">
    <property type="entry name" value="GAF_ANTAR"/>
    <property type="match status" value="1"/>
</dbReference>
<dbReference type="GO" id="GO:0003723">
    <property type="term" value="F:RNA binding"/>
    <property type="evidence" value="ECO:0007669"/>
    <property type="project" value="InterPro"/>
</dbReference>
<dbReference type="InterPro" id="IPR005561">
    <property type="entry name" value="ANTAR"/>
</dbReference>
<dbReference type="Gene3D" id="3.30.450.40">
    <property type="match status" value="1"/>
</dbReference>
<dbReference type="Proteomes" id="UP000183561">
    <property type="component" value="Unassembled WGS sequence"/>
</dbReference>
<dbReference type="RefSeq" id="WP_244163626.1">
    <property type="nucleotide sequence ID" value="NZ_FNSV01000005.1"/>
</dbReference>
<evidence type="ECO:0000256" key="3">
    <source>
        <dbReference type="ARBA" id="ARBA00023015"/>
    </source>
</evidence>
<dbReference type="Pfam" id="PF03861">
    <property type="entry name" value="ANTAR"/>
    <property type="match status" value="1"/>
</dbReference>
<accession>A0A1H4RGB7</accession>
<evidence type="ECO:0000313" key="7">
    <source>
        <dbReference type="EMBL" id="SEC30866.1"/>
    </source>
</evidence>
<keyword evidence="4" id="KW-0804">Transcription</keyword>
<feature type="region of interest" description="Disordered" evidence="5">
    <location>
        <begin position="1"/>
        <end position="23"/>
    </location>
</feature>
<keyword evidence="8" id="KW-1185">Reference proteome</keyword>
<dbReference type="InterPro" id="IPR036388">
    <property type="entry name" value="WH-like_DNA-bd_sf"/>
</dbReference>
<feature type="domain" description="ANTAR" evidence="6">
    <location>
        <begin position="160"/>
        <end position="221"/>
    </location>
</feature>
<dbReference type="InterPro" id="IPR029016">
    <property type="entry name" value="GAF-like_dom_sf"/>
</dbReference>
<dbReference type="Pfam" id="PF13185">
    <property type="entry name" value="GAF_2"/>
    <property type="match status" value="1"/>
</dbReference>
<dbReference type="SMART" id="SM00065">
    <property type="entry name" value="GAF"/>
    <property type="match status" value="1"/>
</dbReference>
<reference evidence="8" key="1">
    <citation type="submission" date="2016-10" db="EMBL/GenBank/DDBJ databases">
        <authorList>
            <person name="Varghese N."/>
            <person name="Submissions S."/>
        </authorList>
    </citation>
    <scope>NUCLEOTIDE SEQUENCE [LARGE SCALE GENOMIC DNA]</scope>
    <source>
        <strain evidence="8">DSM 44498</strain>
    </source>
</reference>
<evidence type="ECO:0000259" key="6">
    <source>
        <dbReference type="PROSITE" id="PS50921"/>
    </source>
</evidence>
<dbReference type="PROSITE" id="PS50921">
    <property type="entry name" value="ANTAR"/>
    <property type="match status" value="1"/>
</dbReference>
<dbReference type="SUPFAM" id="SSF55781">
    <property type="entry name" value="GAF domain-like"/>
    <property type="match status" value="1"/>
</dbReference>
<dbReference type="InterPro" id="IPR012074">
    <property type="entry name" value="GAF_ANTAR"/>
</dbReference>
<evidence type="ECO:0000256" key="2">
    <source>
        <dbReference type="ARBA" id="ARBA00022777"/>
    </source>
</evidence>
<dbReference type="EMBL" id="FNSV01000005">
    <property type="protein sequence ID" value="SEC30866.1"/>
    <property type="molecule type" value="Genomic_DNA"/>
</dbReference>